<organism evidence="1 2">
    <name type="scientific">Mythimna loreyi</name>
    <dbReference type="NCBI Taxonomy" id="667449"/>
    <lineage>
        <taxon>Eukaryota</taxon>
        <taxon>Metazoa</taxon>
        <taxon>Ecdysozoa</taxon>
        <taxon>Arthropoda</taxon>
        <taxon>Hexapoda</taxon>
        <taxon>Insecta</taxon>
        <taxon>Pterygota</taxon>
        <taxon>Neoptera</taxon>
        <taxon>Endopterygota</taxon>
        <taxon>Lepidoptera</taxon>
        <taxon>Glossata</taxon>
        <taxon>Ditrysia</taxon>
        <taxon>Noctuoidea</taxon>
        <taxon>Noctuidae</taxon>
        <taxon>Noctuinae</taxon>
        <taxon>Hadenini</taxon>
        <taxon>Mythimna</taxon>
    </lineage>
</organism>
<dbReference type="Proteomes" id="UP001231649">
    <property type="component" value="Chromosome 10"/>
</dbReference>
<protein>
    <submittedName>
        <fullName evidence="1">Uncharacterized protein</fullName>
    </submittedName>
</protein>
<evidence type="ECO:0000313" key="2">
    <source>
        <dbReference type="Proteomes" id="UP001231649"/>
    </source>
</evidence>
<name>A0ACC2QZ78_9NEOP</name>
<accession>A0ACC2QZ78</accession>
<dbReference type="EMBL" id="CM056786">
    <property type="protein sequence ID" value="KAJ8729289.1"/>
    <property type="molecule type" value="Genomic_DNA"/>
</dbReference>
<keyword evidence="2" id="KW-1185">Reference proteome</keyword>
<comment type="caution">
    <text evidence="1">The sequence shown here is derived from an EMBL/GenBank/DDBJ whole genome shotgun (WGS) entry which is preliminary data.</text>
</comment>
<gene>
    <name evidence="1" type="ORF">PYW08_000870</name>
</gene>
<proteinExistence type="predicted"/>
<evidence type="ECO:0000313" key="1">
    <source>
        <dbReference type="EMBL" id="KAJ8729289.1"/>
    </source>
</evidence>
<sequence length="414" mass="45821">MNALLGKCNIDTVRIKAGTCFVIKQNLLFIHLDIYKMALKGVKVIEMMGLAPGPLCGTILADFGASVTVVQRMDPDPFDVMSNGKRMISVNLKTEEGVNVIKKLCADSDILLDIFRPGVMEKLGLGPEHLMTANPRLIYARLSGYGQNGFYKNKAGHDINYVAMSGILSLLSKNNQPPTPPLNLLSDFAGGGVLCTLGILLALFERTKSGKGQIIDTSMTEGAAYVGKWLFKSRELPIWSGEPGTNALDGGFACYQTYKTKDGKFMAVGALEPKFYSKFLEGLQLSEDEYPQIGNNEHCKKIFQEVFLKKTQEEWCQIFDKLDACVTPVLNIDEVDKHEFRVSDSAFHRDANNMVVPEPAPKMSRTPGISSSHKHLPMPGQHTIEVLRELRYSKVDIEKLIKNGHVYAVTKSNI</sequence>
<reference evidence="1" key="1">
    <citation type="submission" date="2023-03" db="EMBL/GenBank/DDBJ databases">
        <title>Chromosome-level genomes of two armyworms, Mythimna separata and Mythimna loreyi, provide insights into the biosynthesis and reception of sex pheromones.</title>
        <authorList>
            <person name="Zhao H."/>
        </authorList>
    </citation>
    <scope>NUCLEOTIDE SEQUENCE</scope>
    <source>
        <strain evidence="1">BeijingLab</strain>
    </source>
</reference>